<gene>
    <name evidence="2" type="ORF">DB32_006099</name>
</gene>
<dbReference type="InterPro" id="IPR052918">
    <property type="entry name" value="Motility_Chemotaxis_Reg"/>
</dbReference>
<feature type="compositionally biased region" description="Polar residues" evidence="1">
    <location>
        <begin position="461"/>
        <end position="470"/>
    </location>
</feature>
<keyword evidence="3" id="KW-1185">Reference proteome</keyword>
<evidence type="ECO:0000256" key="1">
    <source>
        <dbReference type="SAM" id="MobiDB-lite"/>
    </source>
</evidence>
<dbReference type="Proteomes" id="UP000034883">
    <property type="component" value="Chromosome"/>
</dbReference>
<evidence type="ECO:0000313" key="2">
    <source>
        <dbReference type="EMBL" id="AKF08950.1"/>
    </source>
</evidence>
<dbReference type="AlphaFoldDB" id="A0A0F6W6S4"/>
<feature type="compositionally biased region" description="Low complexity" evidence="1">
    <location>
        <begin position="14"/>
        <end position="33"/>
    </location>
</feature>
<feature type="region of interest" description="Disordered" evidence="1">
    <location>
        <begin position="450"/>
        <end position="473"/>
    </location>
</feature>
<proteinExistence type="predicted"/>
<feature type="region of interest" description="Disordered" evidence="1">
    <location>
        <begin position="1"/>
        <end position="53"/>
    </location>
</feature>
<dbReference type="PANTHER" id="PTHR35580:SF1">
    <property type="entry name" value="PHYTASE-LIKE DOMAIN-CONTAINING PROTEIN"/>
    <property type="match status" value="1"/>
</dbReference>
<sequence>MGCAISRTPLDPIDASNDGYDAGSSDSGRADSGMISSDSGTSQNDAGGTFDPRDCATPATILEVATAESGADGLTVAADTAGNLYVGGAFSDRLTVRTATTLDATGANRRDGFLVSLTASGAVRWARVFGDALDGDHTVSAALVVGDLVIVSGTFDRELDLHVPGTSGDLPPLVTSSWPMSTGFVAALRVSDGAPVFAQVYDGKLAAAGASEILAAGGQYPGCGATTGDVQIARLDVAALMTDPVTGARSPTCRRAVGFSGATISRVTIATGGDVLVAGASAADTFGTESIVRPAASTGSMPAGLVARLSPDLAVRWARGYRTLPHPVHPHPSHVHVTEVRERDGTLIIAGRVLGAADLGNGPLIGFTSGSDWDLVIASLDAATGETQWSEIFANEGVDSLAGIEVDRASQMHVAGRFTGPALDLSGGVAPLAGQGQLFAATFGETGAHQCSRASTGGPGSTNASSTATSPDGHEWFVTGTAVGSLDFGSGAIGDASSSRLRVYVQRFSLVQ</sequence>
<evidence type="ECO:0000313" key="3">
    <source>
        <dbReference type="Proteomes" id="UP000034883"/>
    </source>
</evidence>
<accession>A0A0F6W6S4</accession>
<feature type="compositionally biased region" description="Polar residues" evidence="1">
    <location>
        <begin position="34"/>
        <end position="46"/>
    </location>
</feature>
<name>A0A0F6W6S4_9BACT</name>
<dbReference type="EMBL" id="CP011125">
    <property type="protein sequence ID" value="AKF08950.1"/>
    <property type="molecule type" value="Genomic_DNA"/>
</dbReference>
<organism evidence="2 3">
    <name type="scientific">Sandaracinus amylolyticus</name>
    <dbReference type="NCBI Taxonomy" id="927083"/>
    <lineage>
        <taxon>Bacteria</taxon>
        <taxon>Pseudomonadati</taxon>
        <taxon>Myxococcota</taxon>
        <taxon>Polyangia</taxon>
        <taxon>Polyangiales</taxon>
        <taxon>Sandaracinaceae</taxon>
        <taxon>Sandaracinus</taxon>
    </lineage>
</organism>
<protein>
    <submittedName>
        <fullName evidence="2">Regulator of chromosome condensation, RCC1</fullName>
    </submittedName>
</protein>
<reference evidence="2 3" key="1">
    <citation type="submission" date="2015-03" db="EMBL/GenBank/DDBJ databases">
        <title>Genome assembly of Sandaracinus amylolyticus DSM 53668.</title>
        <authorList>
            <person name="Sharma G."/>
            <person name="Subramanian S."/>
        </authorList>
    </citation>
    <scope>NUCLEOTIDE SEQUENCE [LARGE SCALE GENOMIC DNA]</scope>
    <source>
        <strain evidence="2 3">DSM 53668</strain>
    </source>
</reference>
<dbReference type="PANTHER" id="PTHR35580">
    <property type="entry name" value="CELL SURFACE GLYCOPROTEIN (S-LAYER PROTEIN)-LIKE PROTEIN"/>
    <property type="match status" value="1"/>
</dbReference>
<dbReference type="KEGG" id="samy:DB32_006099"/>
<dbReference type="STRING" id="927083.DB32_006099"/>